<evidence type="ECO:0000313" key="3">
    <source>
        <dbReference type="Proteomes" id="UP000663859"/>
    </source>
</evidence>
<sequence>MSSKQANEVKLLGDSRGEVTPKSLLAERWDAGAKHALLREEKRLGRLFHDLPKLSESERVHRLRTGSKRLRAYLQMIRPFLPKTEYGRIDAALKKAARDLSSQRDERVIIQTLREVLPDLPKPYRPVLGRLCASWDRNERARTGKDPFLGNGGCTSLQEPENVLRECTAVILRHPTFRSGFPTKLLLGVVATYRRARKRMRQAAKKGESRSFHAWRKYCKYLFYQLELLLRWRRCPRLERLRKEVRWLEQTLGKLHDYVILRERLLECPWRSCRRARKQLQKRIEDLGERCLARARKVFHVSSQSFGVELARELLRPGVPPGG</sequence>
<dbReference type="InterPro" id="IPR007899">
    <property type="entry name" value="CHAD_dom"/>
</dbReference>
<name>A0A8J2BN98_9BACT</name>
<reference evidence="2" key="1">
    <citation type="submission" date="2021-02" db="EMBL/GenBank/DDBJ databases">
        <authorList>
            <person name="Cremers G."/>
            <person name="Picone N."/>
        </authorList>
    </citation>
    <scope>NUCLEOTIDE SEQUENCE</scope>
    <source>
        <strain evidence="2">PQ17</strain>
    </source>
</reference>
<dbReference type="PANTHER" id="PTHR39339:SF1">
    <property type="entry name" value="CHAD DOMAIN-CONTAINING PROTEIN"/>
    <property type="match status" value="1"/>
</dbReference>
<protein>
    <recommendedName>
        <fullName evidence="1">CHAD domain-containing protein</fullName>
    </recommendedName>
</protein>
<keyword evidence="3" id="KW-1185">Reference proteome</keyword>
<gene>
    <name evidence="2" type="ORF">MPNT_130047</name>
</gene>
<dbReference type="Proteomes" id="UP000663859">
    <property type="component" value="Unassembled WGS sequence"/>
</dbReference>
<evidence type="ECO:0000259" key="1">
    <source>
        <dbReference type="PROSITE" id="PS51708"/>
    </source>
</evidence>
<dbReference type="PANTHER" id="PTHR39339">
    <property type="entry name" value="SLR1444 PROTEIN"/>
    <property type="match status" value="1"/>
</dbReference>
<evidence type="ECO:0000313" key="2">
    <source>
        <dbReference type="EMBL" id="CAF0693029.1"/>
    </source>
</evidence>
<dbReference type="InterPro" id="IPR038186">
    <property type="entry name" value="CHAD_dom_sf"/>
</dbReference>
<accession>A0A8J2BN98</accession>
<dbReference type="Pfam" id="PF05235">
    <property type="entry name" value="CHAD"/>
    <property type="match status" value="1"/>
</dbReference>
<organism evidence="2 3">
    <name type="scientific">Candidatus Methylacidithermus pantelleriae</name>
    <dbReference type="NCBI Taxonomy" id="2744239"/>
    <lineage>
        <taxon>Bacteria</taxon>
        <taxon>Pseudomonadati</taxon>
        <taxon>Verrucomicrobiota</taxon>
        <taxon>Methylacidiphilae</taxon>
        <taxon>Methylacidiphilales</taxon>
        <taxon>Methylacidiphilaceae</taxon>
        <taxon>Candidatus Methylacidithermus</taxon>
    </lineage>
</organism>
<proteinExistence type="predicted"/>
<dbReference type="EMBL" id="CAJNOB010000005">
    <property type="protein sequence ID" value="CAF0693029.1"/>
    <property type="molecule type" value="Genomic_DNA"/>
</dbReference>
<dbReference type="AlphaFoldDB" id="A0A8J2BN98"/>
<comment type="caution">
    <text evidence="2">The sequence shown here is derived from an EMBL/GenBank/DDBJ whole genome shotgun (WGS) entry which is preliminary data.</text>
</comment>
<dbReference type="RefSeq" id="WP_174582861.1">
    <property type="nucleotide sequence ID" value="NZ_CAJNOB010000005.1"/>
</dbReference>
<dbReference type="SMART" id="SM00880">
    <property type="entry name" value="CHAD"/>
    <property type="match status" value="1"/>
</dbReference>
<dbReference type="PROSITE" id="PS51708">
    <property type="entry name" value="CHAD"/>
    <property type="match status" value="1"/>
</dbReference>
<feature type="domain" description="CHAD" evidence="1">
    <location>
        <begin position="18"/>
        <end position="304"/>
    </location>
</feature>
<dbReference type="Gene3D" id="1.40.20.10">
    <property type="entry name" value="CHAD domain"/>
    <property type="match status" value="1"/>
</dbReference>